<dbReference type="AlphaFoldDB" id="A0A9N8YTN8"/>
<dbReference type="OrthoDB" id="2317675at2759"/>
<comment type="caution">
    <text evidence="2">The sequence shown here is derived from an EMBL/GenBank/DDBJ whole genome shotgun (WGS) entry which is preliminary data.</text>
</comment>
<accession>A0A9N8YTN8</accession>
<organism evidence="2 3">
    <name type="scientific">Dentiscutata erythropus</name>
    <dbReference type="NCBI Taxonomy" id="1348616"/>
    <lineage>
        <taxon>Eukaryota</taxon>
        <taxon>Fungi</taxon>
        <taxon>Fungi incertae sedis</taxon>
        <taxon>Mucoromycota</taxon>
        <taxon>Glomeromycotina</taxon>
        <taxon>Glomeromycetes</taxon>
        <taxon>Diversisporales</taxon>
        <taxon>Gigasporaceae</taxon>
        <taxon>Dentiscutata</taxon>
    </lineage>
</organism>
<evidence type="ECO:0000313" key="3">
    <source>
        <dbReference type="Proteomes" id="UP000789405"/>
    </source>
</evidence>
<protein>
    <submittedName>
        <fullName evidence="2">25044_t:CDS:1</fullName>
    </submittedName>
</protein>
<name>A0A9N8YTN8_9GLOM</name>
<sequence length="148" mass="16197">MSRLIFLTLLLAFIGFTSAQVGQVNTPSDKIATGANVIITWMYTQQVNQIPGTLSCVDNSTKNTVLLSSTVDLSAQSYTWSVNVPAGTYYLALNDGSGDKYSGTFIPEQVNHQNKPQHQPACPVLLQASLNHPLLDTNICLALLWWQQ</sequence>
<dbReference type="EMBL" id="CAJVPY010000171">
    <property type="protein sequence ID" value="CAG8455140.1"/>
    <property type="molecule type" value="Genomic_DNA"/>
</dbReference>
<keyword evidence="1" id="KW-0732">Signal</keyword>
<gene>
    <name evidence="2" type="ORF">DERYTH_LOCUS724</name>
</gene>
<feature type="chain" id="PRO_5040361108" evidence="1">
    <location>
        <begin position="20"/>
        <end position="148"/>
    </location>
</feature>
<reference evidence="2" key="1">
    <citation type="submission" date="2021-06" db="EMBL/GenBank/DDBJ databases">
        <authorList>
            <person name="Kallberg Y."/>
            <person name="Tangrot J."/>
            <person name="Rosling A."/>
        </authorList>
    </citation>
    <scope>NUCLEOTIDE SEQUENCE</scope>
    <source>
        <strain evidence="2">MA453B</strain>
    </source>
</reference>
<keyword evidence="3" id="KW-1185">Reference proteome</keyword>
<dbReference type="Proteomes" id="UP000789405">
    <property type="component" value="Unassembled WGS sequence"/>
</dbReference>
<evidence type="ECO:0000256" key="1">
    <source>
        <dbReference type="SAM" id="SignalP"/>
    </source>
</evidence>
<proteinExistence type="predicted"/>
<evidence type="ECO:0000313" key="2">
    <source>
        <dbReference type="EMBL" id="CAG8455140.1"/>
    </source>
</evidence>
<feature type="signal peptide" evidence="1">
    <location>
        <begin position="1"/>
        <end position="19"/>
    </location>
</feature>